<comment type="subcellular location">
    <subcellularLocation>
        <location evidence="1">Cell membrane</location>
        <topology evidence="1">Multi-pass membrane protein</topology>
    </subcellularLocation>
</comment>
<organism evidence="7 8">
    <name type="scientific">Sphingomonas chungangi</name>
    <dbReference type="NCBI Taxonomy" id="2683589"/>
    <lineage>
        <taxon>Bacteria</taxon>
        <taxon>Pseudomonadati</taxon>
        <taxon>Pseudomonadota</taxon>
        <taxon>Alphaproteobacteria</taxon>
        <taxon>Sphingomonadales</taxon>
        <taxon>Sphingomonadaceae</taxon>
        <taxon>Sphingomonas</taxon>
    </lineage>
</organism>
<dbReference type="EMBL" id="JACEIB010000026">
    <property type="protein sequence ID" value="MBA2935562.1"/>
    <property type="molecule type" value="Genomic_DNA"/>
</dbReference>
<keyword evidence="4 6" id="KW-1133">Transmembrane helix</keyword>
<feature type="transmembrane region" description="Helical" evidence="6">
    <location>
        <begin position="12"/>
        <end position="33"/>
    </location>
</feature>
<dbReference type="GO" id="GO:0005886">
    <property type="term" value="C:plasma membrane"/>
    <property type="evidence" value="ECO:0007669"/>
    <property type="project" value="UniProtKB-SubCell"/>
</dbReference>
<sequence length="94" mass="10014">MPDDADRRRILLAPCGIWAALVLLGGISLAYALAPGLPFKLVASLAIVIAQGGLVLIGFMRLGKSSALVRTTALAGVVWLSFLFLMTFADLWTR</sequence>
<reference evidence="7 8" key="1">
    <citation type="submission" date="2020-07" db="EMBL/GenBank/DDBJ databases">
        <authorList>
            <person name="Sun Q."/>
        </authorList>
    </citation>
    <scope>NUCLEOTIDE SEQUENCE [LARGE SCALE GENOMIC DNA]</scope>
    <source>
        <strain evidence="7 8">CGMCC 1.13654</strain>
    </source>
</reference>
<comment type="caution">
    <text evidence="7">The sequence shown here is derived from an EMBL/GenBank/DDBJ whole genome shotgun (WGS) entry which is preliminary data.</text>
</comment>
<evidence type="ECO:0000313" key="7">
    <source>
        <dbReference type="EMBL" id="MBA2935562.1"/>
    </source>
</evidence>
<gene>
    <name evidence="7" type="ORF">HZF05_15860</name>
</gene>
<evidence type="ECO:0000256" key="2">
    <source>
        <dbReference type="ARBA" id="ARBA00022475"/>
    </source>
</evidence>
<evidence type="ECO:0000256" key="3">
    <source>
        <dbReference type="ARBA" id="ARBA00022692"/>
    </source>
</evidence>
<keyword evidence="2" id="KW-1003">Cell membrane</keyword>
<dbReference type="Pfam" id="PF03626">
    <property type="entry name" value="COX4_pro"/>
    <property type="match status" value="1"/>
</dbReference>
<dbReference type="InterPro" id="IPR005171">
    <property type="entry name" value="Cyt_c_oxidase_su4_prok"/>
</dbReference>
<evidence type="ECO:0000256" key="5">
    <source>
        <dbReference type="ARBA" id="ARBA00023136"/>
    </source>
</evidence>
<feature type="transmembrane region" description="Helical" evidence="6">
    <location>
        <begin position="39"/>
        <end position="60"/>
    </location>
</feature>
<accession>A0A838L9R8</accession>
<evidence type="ECO:0000256" key="4">
    <source>
        <dbReference type="ARBA" id="ARBA00022989"/>
    </source>
</evidence>
<evidence type="ECO:0000313" key="8">
    <source>
        <dbReference type="Proteomes" id="UP000570166"/>
    </source>
</evidence>
<feature type="transmembrane region" description="Helical" evidence="6">
    <location>
        <begin position="67"/>
        <end position="89"/>
    </location>
</feature>
<dbReference type="Proteomes" id="UP000570166">
    <property type="component" value="Unassembled WGS sequence"/>
</dbReference>
<dbReference type="AlphaFoldDB" id="A0A838L9R8"/>
<keyword evidence="5 6" id="KW-0472">Membrane</keyword>
<keyword evidence="3 6" id="KW-0812">Transmembrane</keyword>
<proteinExistence type="predicted"/>
<evidence type="ECO:0000256" key="6">
    <source>
        <dbReference type="SAM" id="Phobius"/>
    </source>
</evidence>
<keyword evidence="8" id="KW-1185">Reference proteome</keyword>
<name>A0A838L9R8_9SPHN</name>
<dbReference type="RefSeq" id="WP_160362782.1">
    <property type="nucleotide sequence ID" value="NZ_JACEIB010000026.1"/>
</dbReference>
<protein>
    <submittedName>
        <fullName evidence="7">Oxidase</fullName>
    </submittedName>
</protein>
<evidence type="ECO:0000256" key="1">
    <source>
        <dbReference type="ARBA" id="ARBA00004651"/>
    </source>
</evidence>